<dbReference type="EMBL" id="JAJFAZ020000006">
    <property type="protein sequence ID" value="KAI5322794.1"/>
    <property type="molecule type" value="Genomic_DNA"/>
</dbReference>
<feature type="domain" description="Reverse transcriptase Ty1/copia-type" evidence="1">
    <location>
        <begin position="256"/>
        <end position="336"/>
    </location>
</feature>
<protein>
    <recommendedName>
        <fullName evidence="5">Reverse transcriptase Ty1/copia-type domain-containing protein</fullName>
    </recommendedName>
</protein>
<reference evidence="3 4" key="1">
    <citation type="journal article" date="2022" name="G3 (Bethesda)">
        <title>Whole-genome sequence and methylome profiling of the almond [Prunus dulcis (Mill.) D.A. Webb] cultivar 'Nonpareil'.</title>
        <authorList>
            <person name="D'Amico-Willman K.M."/>
            <person name="Ouma W.Z."/>
            <person name="Meulia T."/>
            <person name="Sideli G.M."/>
            <person name="Gradziel T.M."/>
            <person name="Fresnedo-Ramirez J."/>
        </authorList>
    </citation>
    <scope>NUCLEOTIDE SEQUENCE [LARGE SCALE GENOMIC DNA]</scope>
    <source>
        <strain evidence="3">Clone GOH B32 T37-40</strain>
    </source>
</reference>
<sequence length="336" mass="37441">MPCQILQLKSPYFLLYGSPPVITHLRIFGCACFPLLKPYNTHKLQPKTSTCIFLGYAGQYKGYICFSLQTNRFFVTRHVIFDETMFPYTSVHAVFVPPSQSPTTSSSRPLLSLHNTVLSPISSLPISSSTSSTSRAAKSLNTLLLNASDCLLSTSQDMPVLESTTQSPLPVDPDFQPETLCVVLPLPAINLHPMTTRSKNGISKRKAYSASVQPVDSFQVESSSFKVASTSSAWRSAMREEIEALLHKALRTCRFQEEGIDYSETFSPVVKPTTVRLVLALAAQFNWSLRQLDVKNAFLHGNLQEEVYMTQPQGFESKLHPSDFVCKLRKSLYGLK</sequence>
<dbReference type="AlphaFoldDB" id="A0AAD4YVI2"/>
<feature type="domain" description="Retroviral polymerase SH3-like" evidence="2">
    <location>
        <begin position="30"/>
        <end position="90"/>
    </location>
</feature>
<evidence type="ECO:0000313" key="4">
    <source>
        <dbReference type="Proteomes" id="UP001054821"/>
    </source>
</evidence>
<evidence type="ECO:0000259" key="2">
    <source>
        <dbReference type="Pfam" id="PF25597"/>
    </source>
</evidence>
<evidence type="ECO:0000313" key="3">
    <source>
        <dbReference type="EMBL" id="KAI5322794.1"/>
    </source>
</evidence>
<evidence type="ECO:0008006" key="5">
    <source>
        <dbReference type="Google" id="ProtNLM"/>
    </source>
</evidence>
<organism evidence="3 4">
    <name type="scientific">Prunus dulcis</name>
    <name type="common">Almond</name>
    <name type="synonym">Amygdalus dulcis</name>
    <dbReference type="NCBI Taxonomy" id="3755"/>
    <lineage>
        <taxon>Eukaryota</taxon>
        <taxon>Viridiplantae</taxon>
        <taxon>Streptophyta</taxon>
        <taxon>Embryophyta</taxon>
        <taxon>Tracheophyta</taxon>
        <taxon>Spermatophyta</taxon>
        <taxon>Magnoliopsida</taxon>
        <taxon>eudicotyledons</taxon>
        <taxon>Gunneridae</taxon>
        <taxon>Pentapetalae</taxon>
        <taxon>rosids</taxon>
        <taxon>fabids</taxon>
        <taxon>Rosales</taxon>
        <taxon>Rosaceae</taxon>
        <taxon>Amygdaloideae</taxon>
        <taxon>Amygdaleae</taxon>
        <taxon>Prunus</taxon>
    </lineage>
</organism>
<accession>A0AAD4YVI2</accession>
<comment type="caution">
    <text evidence="3">The sequence shown here is derived from an EMBL/GenBank/DDBJ whole genome shotgun (WGS) entry which is preliminary data.</text>
</comment>
<name>A0AAD4YVI2_PRUDU</name>
<keyword evidence="4" id="KW-1185">Reference proteome</keyword>
<proteinExistence type="predicted"/>
<dbReference type="InterPro" id="IPR057670">
    <property type="entry name" value="SH3_retrovirus"/>
</dbReference>
<dbReference type="Pfam" id="PF25597">
    <property type="entry name" value="SH3_retrovirus"/>
    <property type="match status" value="1"/>
</dbReference>
<gene>
    <name evidence="3" type="ORF">L3X38_031866</name>
</gene>
<dbReference type="Proteomes" id="UP001054821">
    <property type="component" value="Chromosome 6"/>
</dbReference>
<dbReference type="Pfam" id="PF07727">
    <property type="entry name" value="RVT_2"/>
    <property type="match status" value="1"/>
</dbReference>
<evidence type="ECO:0000259" key="1">
    <source>
        <dbReference type="Pfam" id="PF07727"/>
    </source>
</evidence>
<dbReference type="InterPro" id="IPR013103">
    <property type="entry name" value="RVT_2"/>
</dbReference>